<dbReference type="EMBL" id="QUZK01000018">
    <property type="protein sequence ID" value="RFF31600.1"/>
    <property type="molecule type" value="Genomic_DNA"/>
</dbReference>
<evidence type="ECO:0000313" key="2">
    <source>
        <dbReference type="Proteomes" id="UP000260351"/>
    </source>
</evidence>
<dbReference type="RefSeq" id="WP_116649907.1">
    <property type="nucleotide sequence ID" value="NZ_QUZK01000018.1"/>
</dbReference>
<sequence>MQWEVKLADEFDPEFDELPELVQDELLARAKLLEVFGPELGRPHADTLNASRHPNMKELRFSADDGVWRVAFAFDPHRTAILLVAADKAGVKERRFYRRLIKLADKRFDKHLQREK</sequence>
<dbReference type="AlphaFoldDB" id="A0A3E1KAY4"/>
<comment type="caution">
    <text evidence="1">The sequence shown here is derived from an EMBL/GenBank/DDBJ whole genome shotgun (WGS) entry which is preliminary data.</text>
</comment>
<keyword evidence="2" id="KW-1185">Reference proteome</keyword>
<dbReference type="InterPro" id="IPR009241">
    <property type="entry name" value="HigB-like"/>
</dbReference>
<organism evidence="1 2">
    <name type="scientific">Wenzhouxiangella sediminis</name>
    <dbReference type="NCBI Taxonomy" id="1792836"/>
    <lineage>
        <taxon>Bacteria</taxon>
        <taxon>Pseudomonadati</taxon>
        <taxon>Pseudomonadota</taxon>
        <taxon>Gammaproteobacteria</taxon>
        <taxon>Chromatiales</taxon>
        <taxon>Wenzhouxiangellaceae</taxon>
        <taxon>Wenzhouxiangella</taxon>
    </lineage>
</organism>
<name>A0A3E1KAY4_9GAMM</name>
<reference evidence="1 2" key="1">
    <citation type="submission" date="2018-08" db="EMBL/GenBank/DDBJ databases">
        <title>Wenzhouxiangella salilacus sp. nov., a novel bacterium isolated from a saline lake in Xinjiang Province, China.</title>
        <authorList>
            <person name="Han S."/>
        </authorList>
    </citation>
    <scope>NUCLEOTIDE SEQUENCE [LARGE SCALE GENOMIC DNA]</scope>
    <source>
        <strain evidence="1 2">XDB06</strain>
    </source>
</reference>
<dbReference type="Pfam" id="PF05973">
    <property type="entry name" value="Gp49"/>
    <property type="match status" value="1"/>
</dbReference>
<dbReference type="Proteomes" id="UP000260351">
    <property type="component" value="Unassembled WGS sequence"/>
</dbReference>
<proteinExistence type="predicted"/>
<evidence type="ECO:0000313" key="1">
    <source>
        <dbReference type="EMBL" id="RFF31600.1"/>
    </source>
</evidence>
<gene>
    <name evidence="1" type="ORF">DZC52_04375</name>
</gene>
<accession>A0A3E1KAY4</accession>
<protein>
    <submittedName>
        <fullName evidence="1">Addiction module toxin RelE</fullName>
    </submittedName>
</protein>
<dbReference type="OrthoDB" id="330810at2"/>